<dbReference type="EMBL" id="KZ824779">
    <property type="protein sequence ID" value="RAH84212.1"/>
    <property type="molecule type" value="Genomic_DNA"/>
</dbReference>
<comment type="similarity">
    <text evidence="1">Belongs to the GMC oxidoreductase family.</text>
</comment>
<keyword evidence="2" id="KW-0325">Glycoprotein</keyword>
<evidence type="ECO:0000259" key="4">
    <source>
        <dbReference type="Pfam" id="PF00732"/>
    </source>
</evidence>
<keyword evidence="7" id="KW-1185">Reference proteome</keyword>
<reference evidence="6 7" key="1">
    <citation type="submission" date="2018-02" db="EMBL/GenBank/DDBJ databases">
        <title>The genomes of Aspergillus section Nigri reveals drivers in fungal speciation.</title>
        <authorList>
            <consortium name="DOE Joint Genome Institute"/>
            <person name="Vesth T.C."/>
            <person name="Nybo J."/>
            <person name="Theobald S."/>
            <person name="Brandl J."/>
            <person name="Frisvad J.C."/>
            <person name="Nielsen K.F."/>
            <person name="Lyhne E.K."/>
            <person name="Kogle M.E."/>
            <person name="Kuo A."/>
            <person name="Riley R."/>
            <person name="Clum A."/>
            <person name="Nolan M."/>
            <person name="Lipzen A."/>
            <person name="Salamov A."/>
            <person name="Henrissat B."/>
            <person name="Wiebenga A."/>
            <person name="De vries R.P."/>
            <person name="Grigoriev I.V."/>
            <person name="Mortensen U.H."/>
            <person name="Andersen M.R."/>
            <person name="Baker S.E."/>
        </authorList>
    </citation>
    <scope>NUCLEOTIDE SEQUENCE [LARGE SCALE GENOMIC DNA]</scope>
    <source>
        <strain evidence="6 7">CBS 114.51</strain>
    </source>
</reference>
<keyword evidence="3" id="KW-0732">Signal</keyword>
<dbReference type="GO" id="GO:0050660">
    <property type="term" value="F:flavin adenine dinucleotide binding"/>
    <property type="evidence" value="ECO:0007669"/>
    <property type="project" value="InterPro"/>
</dbReference>
<dbReference type="GO" id="GO:0044550">
    <property type="term" value="P:secondary metabolite biosynthetic process"/>
    <property type="evidence" value="ECO:0007669"/>
    <property type="project" value="TreeGrafter"/>
</dbReference>
<evidence type="ECO:0000313" key="7">
    <source>
        <dbReference type="Proteomes" id="UP000249497"/>
    </source>
</evidence>
<dbReference type="SMR" id="A0A8T8X9J6"/>
<organism evidence="6 7">
    <name type="scientific">Aspergillus japonicus CBS 114.51</name>
    <dbReference type="NCBI Taxonomy" id="1448312"/>
    <lineage>
        <taxon>Eukaryota</taxon>
        <taxon>Fungi</taxon>
        <taxon>Dikarya</taxon>
        <taxon>Ascomycota</taxon>
        <taxon>Pezizomycotina</taxon>
        <taxon>Eurotiomycetes</taxon>
        <taxon>Eurotiomycetidae</taxon>
        <taxon>Eurotiales</taxon>
        <taxon>Aspergillaceae</taxon>
        <taxon>Aspergillus</taxon>
        <taxon>Aspergillus subgen. Circumdati</taxon>
    </lineage>
</organism>
<dbReference type="GeneID" id="37179156"/>
<accession>A0A8T8X9J6</accession>
<protein>
    <submittedName>
        <fullName evidence="6">Putative choline dehydrogenase</fullName>
    </submittedName>
</protein>
<dbReference type="InterPro" id="IPR036188">
    <property type="entry name" value="FAD/NAD-bd_sf"/>
</dbReference>
<dbReference type="Pfam" id="PF00732">
    <property type="entry name" value="GMC_oxred_N"/>
    <property type="match status" value="1"/>
</dbReference>
<dbReference type="Proteomes" id="UP000249497">
    <property type="component" value="Unassembled WGS sequence"/>
</dbReference>
<dbReference type="OrthoDB" id="269227at2759"/>
<name>A0A8T8X9J6_ASPJA</name>
<dbReference type="InterPro" id="IPR000172">
    <property type="entry name" value="GMC_OxRdtase_N"/>
</dbReference>
<proteinExistence type="inferred from homology"/>
<sequence>MAGSPFTTALLSAWTLSTVAVGYPNGPWYQTPLGPDVVRDPTRYPGAIEKTVDYVVVGGGASGLTVAARLSEDPSVTVAIVEAGSFYQEVSNASVVPGYAADYLTGHIPPELDWGFNTEPQAGADGRVKHYTNAKTLGGNSAFNLMAYMTTSVGAMQKWAEEVDDDSWTYANVTRYFQKSLNFTGIDPHKRRANSTPELNPADVGYGGPLDVTYPNYAQPFSSWVKKAFDQVGMRPVGGFMSGELFGSSWVLDTINHTDGQRASSAKTFLEPILHRRENLFLYNRTLAERVLFDADRTATGVQASRGKTVFNLTATKEVVLTAGGLMTPQLLQVSGVGNAALLQELRIPVVLDAPQVGQQMEDHISFGVAHRVDVETNSALKYAGPRQHAVEEFNEAQAGILSSPGPDFGGFADIPSELRNFSASTHADLAGLPKDWPEGFFISFPVDVGFPQDGYNYAMIVCTLMTPMSRGHISIRSPSMHDRPVIDPRWLTSTSDVEIAVAAVRRIRQYLQMPVLERNVLVGGEVAPGPEVQTFAEIHDYLKKNFNSMSHPACTCRMGKKGDPDAVVDPKGRVFGVKNLRIADASVFRFLPPGLPLGVVYMVAEKIADDIKHDQKHGAGEEGLRTEF</sequence>
<evidence type="ECO:0000313" key="6">
    <source>
        <dbReference type="EMBL" id="RAH84212.1"/>
    </source>
</evidence>
<feature type="domain" description="Glucose-methanol-choline oxidoreductase C-terminal" evidence="5">
    <location>
        <begin position="468"/>
        <end position="605"/>
    </location>
</feature>
<evidence type="ECO:0000256" key="2">
    <source>
        <dbReference type="ARBA" id="ARBA00023180"/>
    </source>
</evidence>
<feature type="signal peptide" evidence="3">
    <location>
        <begin position="1"/>
        <end position="22"/>
    </location>
</feature>
<dbReference type="GO" id="GO:0016614">
    <property type="term" value="F:oxidoreductase activity, acting on CH-OH group of donors"/>
    <property type="evidence" value="ECO:0007669"/>
    <property type="project" value="InterPro"/>
</dbReference>
<dbReference type="Gene3D" id="3.50.50.60">
    <property type="entry name" value="FAD/NAD(P)-binding domain"/>
    <property type="match status" value="1"/>
</dbReference>
<dbReference type="SUPFAM" id="SSF51905">
    <property type="entry name" value="FAD/NAD(P)-binding domain"/>
    <property type="match status" value="1"/>
</dbReference>
<dbReference type="InterPro" id="IPR007867">
    <property type="entry name" value="GMC_OxRtase_C"/>
</dbReference>
<evidence type="ECO:0000259" key="5">
    <source>
        <dbReference type="Pfam" id="PF05199"/>
    </source>
</evidence>
<dbReference type="PIRSF" id="PIRSF000137">
    <property type="entry name" value="Alcohol_oxidase"/>
    <property type="match status" value="1"/>
</dbReference>
<dbReference type="PANTHER" id="PTHR11552">
    <property type="entry name" value="GLUCOSE-METHANOL-CHOLINE GMC OXIDOREDUCTASE"/>
    <property type="match status" value="1"/>
</dbReference>
<dbReference type="Gene3D" id="3.30.560.10">
    <property type="entry name" value="Glucose Oxidase, domain 3"/>
    <property type="match status" value="1"/>
</dbReference>
<dbReference type="PANTHER" id="PTHR11552:SF138">
    <property type="entry name" value="DEHYDROGENASE PKFF-RELATED"/>
    <property type="match status" value="1"/>
</dbReference>
<evidence type="ECO:0000256" key="1">
    <source>
        <dbReference type="ARBA" id="ARBA00010790"/>
    </source>
</evidence>
<feature type="chain" id="PRO_5035735953" evidence="3">
    <location>
        <begin position="23"/>
        <end position="629"/>
    </location>
</feature>
<dbReference type="Pfam" id="PF05199">
    <property type="entry name" value="GMC_oxred_C"/>
    <property type="match status" value="1"/>
</dbReference>
<gene>
    <name evidence="6" type="ORF">BO86DRAFT_424729</name>
</gene>
<dbReference type="AlphaFoldDB" id="A0A8T8X9J6"/>
<dbReference type="SUPFAM" id="SSF54373">
    <property type="entry name" value="FAD-linked reductases, C-terminal domain"/>
    <property type="match status" value="1"/>
</dbReference>
<dbReference type="InterPro" id="IPR012132">
    <property type="entry name" value="GMC_OxRdtase"/>
</dbReference>
<dbReference type="RefSeq" id="XP_025530106.1">
    <property type="nucleotide sequence ID" value="XM_025675464.1"/>
</dbReference>
<feature type="domain" description="Glucose-methanol-choline oxidoreductase N-terminal" evidence="4">
    <location>
        <begin position="52"/>
        <end position="365"/>
    </location>
</feature>
<evidence type="ECO:0000256" key="3">
    <source>
        <dbReference type="SAM" id="SignalP"/>
    </source>
</evidence>